<keyword evidence="2" id="KW-1185">Reference proteome</keyword>
<name>A0A6M8BFM8_9CYAN</name>
<accession>A0A6M8BFM8</accession>
<protein>
    <submittedName>
        <fullName evidence="1">Uncharacterized protein</fullName>
    </submittedName>
</protein>
<dbReference type="AlphaFoldDB" id="A0A6M8BFM8"/>
<dbReference type="RefSeq" id="WP_172355242.1">
    <property type="nucleotide sequence ID" value="NZ_CP053661.1"/>
</dbReference>
<organism evidence="1 2">
    <name type="scientific">Thermoleptolyngbya sichuanensis A183</name>
    <dbReference type="NCBI Taxonomy" id="2737172"/>
    <lineage>
        <taxon>Bacteria</taxon>
        <taxon>Bacillati</taxon>
        <taxon>Cyanobacteriota</taxon>
        <taxon>Cyanophyceae</taxon>
        <taxon>Oculatellales</taxon>
        <taxon>Oculatellaceae</taxon>
        <taxon>Thermoleptolyngbya</taxon>
        <taxon>Thermoleptolyngbya sichuanensis</taxon>
    </lineage>
</organism>
<reference evidence="1 2" key="1">
    <citation type="submission" date="2020-05" db="EMBL/GenBank/DDBJ databases">
        <title>Complete genome sequence of of a novel Thermoleptolyngbya strain isolated from hot springs of Ganzi, Sichuan China.</title>
        <authorList>
            <person name="Tang J."/>
            <person name="Daroch M."/>
            <person name="Li L."/>
            <person name="Waleron K."/>
            <person name="Waleron M."/>
            <person name="Waleron M."/>
        </authorList>
    </citation>
    <scope>NUCLEOTIDE SEQUENCE [LARGE SCALE GENOMIC DNA]</scope>
    <source>
        <strain evidence="1 2">PKUAC-SCTA183</strain>
    </source>
</reference>
<evidence type="ECO:0000313" key="2">
    <source>
        <dbReference type="Proteomes" id="UP000505210"/>
    </source>
</evidence>
<gene>
    <name evidence="1" type="ORF">HPC62_09850</name>
</gene>
<evidence type="ECO:0000313" key="1">
    <source>
        <dbReference type="EMBL" id="QKD82441.1"/>
    </source>
</evidence>
<proteinExistence type="predicted"/>
<dbReference type="EMBL" id="CP053661">
    <property type="protein sequence ID" value="QKD82441.1"/>
    <property type="molecule type" value="Genomic_DNA"/>
</dbReference>
<dbReference type="Proteomes" id="UP000505210">
    <property type="component" value="Chromosome"/>
</dbReference>
<dbReference type="KEGG" id="theu:HPC62_09850"/>
<sequence>MIRDRLIPALKREFAGWEIQFDSPPQPIATFPAAQPAVGRVFVYDDGDEATVLIEKITHSHFNPYDKKLSEPQRDEIVTEDVLDFLQALFSDRVLLHCTLDGRMGGWTRLDLQNGSVELSPARRYFLWSRPYTL</sequence>